<proteinExistence type="predicted"/>
<reference evidence="1" key="1">
    <citation type="submission" date="2020-04" db="EMBL/GenBank/DDBJ databases">
        <authorList>
            <person name="Chiriac C."/>
            <person name="Salcher M."/>
            <person name="Ghai R."/>
            <person name="Kavagutti S V."/>
        </authorList>
    </citation>
    <scope>NUCLEOTIDE SEQUENCE</scope>
</reference>
<evidence type="ECO:0000313" key="1">
    <source>
        <dbReference type="EMBL" id="CAB4131584.1"/>
    </source>
</evidence>
<dbReference type="EMBL" id="LR796247">
    <property type="protein sequence ID" value="CAB4131584.1"/>
    <property type="molecule type" value="Genomic_DNA"/>
</dbReference>
<sequence length="138" mass="16514">MTDRINIKTYQTIVPEPFSPETTRFEYFWRNQLDEDNRKDLESLYDGEDLYNTFEKSAWIIVYDGDKAIAFTKFLVFPDRSVSELTYSPNIEIANELLFYEIMIMSQIMWEEQYHELADTYQPLFDKTKIPGFETADK</sequence>
<organism evidence="1">
    <name type="scientific">uncultured Caudovirales phage</name>
    <dbReference type="NCBI Taxonomy" id="2100421"/>
    <lineage>
        <taxon>Viruses</taxon>
        <taxon>Duplodnaviria</taxon>
        <taxon>Heunggongvirae</taxon>
        <taxon>Uroviricota</taxon>
        <taxon>Caudoviricetes</taxon>
        <taxon>Peduoviridae</taxon>
        <taxon>Maltschvirus</taxon>
        <taxon>Maltschvirus maltsch</taxon>
    </lineage>
</organism>
<name>A0A6J5LAN7_9CAUD</name>
<accession>A0A6J5LAN7</accession>
<gene>
    <name evidence="1" type="ORF">UFOVP132_159</name>
</gene>
<protein>
    <submittedName>
        <fullName evidence="1">Uncharacterized protein</fullName>
    </submittedName>
</protein>